<sequence length="563" mass="60916">MGRICVVTASAIYIFDQRTRRFDVASLLSDLPLSNWYYATAANACLSTESCTYTESPVDDSTFMRKVLATLNALPSFGQSPAAVTKSKRRYVGFRGDSRSPRVDQPVTFGHRIKSSGYAAQCKKLQNKLCAYATNPEPPFCWLTSERIEAQDTPIFSISYSVAQGNGVCSVYRADTLTRTGDSGKSKSSMTLAGHHGIVSSVEWSLNGRFILTSSTDKSARLWTANGGALRLIVSSPSGGCANGLGHPVHTASVTSAASKVPSEFADHVQFGRFHLQDSLFHVTCRNELFFFTFKVDTNVDILQKCHIVASYKPVTKFDFEECTRLTAVSSTNLFYSYLLAAVGSDRCLYILDINHGAFVRKMPAIHMTTVTGIAINEGSLYSSFGSEVSSDNPVAFCSGAASAYSLFATVAPGDSVRLWDLRVESGHVAELARCHSANTTDQTPSLARGGAVRDSAVPPVSLTFSPCGRYVCFGALYSRSGVDHLVPTVVDIRQTCNPVAYLRPLHRRLNASNPTTVVAWSPIRPESPGTGSVPPVPFSHQVLALRNRNFVSTPHVMCGVTG</sequence>
<evidence type="ECO:0000313" key="3">
    <source>
        <dbReference type="Proteomes" id="UP000267029"/>
    </source>
</evidence>
<dbReference type="InterPro" id="IPR015943">
    <property type="entry name" value="WD40/YVTN_repeat-like_dom_sf"/>
</dbReference>
<dbReference type="SMART" id="SM00320">
    <property type="entry name" value="WD40"/>
    <property type="match status" value="3"/>
</dbReference>
<accession>A0A158QW97</accession>
<dbReference type="PROSITE" id="PS50082">
    <property type="entry name" value="WD_REPEATS_2"/>
    <property type="match status" value="1"/>
</dbReference>
<gene>
    <name evidence="2" type="ORF">MCOS_LOCUS9590</name>
</gene>
<dbReference type="PROSITE" id="PS50294">
    <property type="entry name" value="WD_REPEATS_REGION"/>
    <property type="match status" value="1"/>
</dbReference>
<proteinExistence type="predicted"/>
<dbReference type="SUPFAM" id="SSF50978">
    <property type="entry name" value="WD40 repeat-like"/>
    <property type="match status" value="1"/>
</dbReference>
<organism evidence="2 3">
    <name type="scientific">Mesocestoides corti</name>
    <name type="common">Flatworm</name>
    <dbReference type="NCBI Taxonomy" id="53468"/>
    <lineage>
        <taxon>Eukaryota</taxon>
        <taxon>Metazoa</taxon>
        <taxon>Spiralia</taxon>
        <taxon>Lophotrochozoa</taxon>
        <taxon>Platyhelminthes</taxon>
        <taxon>Cestoda</taxon>
        <taxon>Eucestoda</taxon>
        <taxon>Cyclophyllidea</taxon>
        <taxon>Mesocestoididae</taxon>
        <taxon>Mesocestoides</taxon>
    </lineage>
</organism>
<dbReference type="PANTHER" id="PTHR44525:SF1">
    <property type="entry name" value="WD REPEAT-CONTAINING PROTEIN 27"/>
    <property type="match status" value="1"/>
</dbReference>
<keyword evidence="1" id="KW-0853">WD repeat</keyword>
<dbReference type="InterPro" id="IPR036322">
    <property type="entry name" value="WD40_repeat_dom_sf"/>
</dbReference>
<dbReference type="AlphaFoldDB" id="A0A158QW97"/>
<dbReference type="OrthoDB" id="20669at2759"/>
<dbReference type="InterPro" id="IPR001680">
    <property type="entry name" value="WD40_rpt"/>
</dbReference>
<protein>
    <submittedName>
        <fullName evidence="2">Uncharacterized protein</fullName>
    </submittedName>
</protein>
<feature type="repeat" description="WD" evidence="1">
    <location>
        <begin position="192"/>
        <end position="223"/>
    </location>
</feature>
<dbReference type="InterPro" id="IPR042411">
    <property type="entry name" value="WDR27"/>
</dbReference>
<keyword evidence="3" id="KW-1185">Reference proteome</keyword>
<dbReference type="Pfam" id="PF00400">
    <property type="entry name" value="WD40"/>
    <property type="match status" value="1"/>
</dbReference>
<reference evidence="2 3" key="1">
    <citation type="submission" date="2018-10" db="EMBL/GenBank/DDBJ databases">
        <authorList>
            <consortium name="Pathogen Informatics"/>
        </authorList>
    </citation>
    <scope>NUCLEOTIDE SEQUENCE [LARGE SCALE GENOMIC DNA]</scope>
</reference>
<dbReference type="PANTHER" id="PTHR44525">
    <property type="entry name" value="WD REPEAT-CONTAINING PROTEIN 27"/>
    <property type="match status" value="1"/>
</dbReference>
<dbReference type="EMBL" id="UXSR01005773">
    <property type="protein sequence ID" value="VDD83587.1"/>
    <property type="molecule type" value="Genomic_DNA"/>
</dbReference>
<evidence type="ECO:0000313" key="2">
    <source>
        <dbReference type="EMBL" id="VDD83587.1"/>
    </source>
</evidence>
<name>A0A158QW97_MESCO</name>
<dbReference type="Proteomes" id="UP000267029">
    <property type="component" value="Unassembled WGS sequence"/>
</dbReference>
<dbReference type="Gene3D" id="2.130.10.10">
    <property type="entry name" value="YVTN repeat-like/Quinoprotein amine dehydrogenase"/>
    <property type="match status" value="2"/>
</dbReference>
<dbReference type="STRING" id="53468.A0A158QW97"/>
<evidence type="ECO:0000256" key="1">
    <source>
        <dbReference type="PROSITE-ProRule" id="PRU00221"/>
    </source>
</evidence>